<dbReference type="SUPFAM" id="SSF54897">
    <property type="entry name" value="Protease propeptides/inhibitors"/>
    <property type="match status" value="1"/>
</dbReference>
<keyword evidence="15" id="KW-1185">Reference proteome</keyword>
<feature type="active site" description="Proton donor/acceptor" evidence="11">
    <location>
        <position position="379"/>
    </location>
</feature>
<dbReference type="FunFam" id="3.30.70.340:FF:000002">
    <property type="entry name" value="Carboxypeptidase A"/>
    <property type="match status" value="1"/>
</dbReference>
<gene>
    <name evidence="14" type="ORF">GDO78_001882</name>
</gene>
<keyword evidence="8" id="KW-0862">Zinc</keyword>
<proteinExistence type="inferred from homology"/>
<evidence type="ECO:0000313" key="15">
    <source>
        <dbReference type="Proteomes" id="UP000770717"/>
    </source>
</evidence>
<dbReference type="InterPro" id="IPR036990">
    <property type="entry name" value="M14A-like_propep"/>
</dbReference>
<dbReference type="OrthoDB" id="3626597at2759"/>
<dbReference type="PROSITE" id="PS00132">
    <property type="entry name" value="CARBOXYPEPT_ZN_1"/>
    <property type="match status" value="1"/>
</dbReference>
<evidence type="ECO:0000256" key="5">
    <source>
        <dbReference type="ARBA" id="ARBA00022723"/>
    </source>
</evidence>
<dbReference type="PROSITE" id="PS52035">
    <property type="entry name" value="PEPTIDASE_M14"/>
    <property type="match status" value="1"/>
</dbReference>
<evidence type="ECO:0000256" key="4">
    <source>
        <dbReference type="ARBA" id="ARBA00022670"/>
    </source>
</evidence>
<dbReference type="GO" id="GO:0006508">
    <property type="term" value="P:proteolysis"/>
    <property type="evidence" value="ECO:0007669"/>
    <property type="project" value="UniProtKB-KW"/>
</dbReference>
<dbReference type="GO" id="GO:0005615">
    <property type="term" value="C:extracellular space"/>
    <property type="evidence" value="ECO:0007669"/>
    <property type="project" value="TreeGrafter"/>
</dbReference>
<evidence type="ECO:0000256" key="3">
    <source>
        <dbReference type="ARBA" id="ARBA00022645"/>
    </source>
</evidence>
<keyword evidence="9" id="KW-0482">Metalloprotease</keyword>
<reference evidence="14" key="1">
    <citation type="thesis" date="2020" institute="ProQuest LLC" country="789 East Eisenhower Parkway, Ann Arbor, MI, USA">
        <title>Comparative Genomics and Chromosome Evolution.</title>
        <authorList>
            <person name="Mudd A.B."/>
        </authorList>
    </citation>
    <scope>NUCLEOTIDE SEQUENCE</scope>
    <source>
        <strain evidence="14">HN-11 Male</strain>
        <tissue evidence="14">Kidney and liver</tissue>
    </source>
</reference>
<dbReference type="SUPFAM" id="SSF53187">
    <property type="entry name" value="Zn-dependent exopeptidases"/>
    <property type="match status" value="1"/>
</dbReference>
<keyword evidence="3" id="KW-0121">Carboxypeptidase</keyword>
<evidence type="ECO:0000256" key="6">
    <source>
        <dbReference type="ARBA" id="ARBA00022729"/>
    </source>
</evidence>
<keyword evidence="6 12" id="KW-0732">Signal</keyword>
<dbReference type="Proteomes" id="UP000770717">
    <property type="component" value="Unassembled WGS sequence"/>
</dbReference>
<evidence type="ECO:0000256" key="1">
    <source>
        <dbReference type="ARBA" id="ARBA00001947"/>
    </source>
</evidence>
<protein>
    <recommendedName>
        <fullName evidence="13">Peptidase M14 domain-containing protein</fullName>
    </recommendedName>
</protein>
<dbReference type="InterPro" id="IPR057246">
    <property type="entry name" value="CARBOXYPEPT_ZN_1"/>
</dbReference>
<keyword evidence="7" id="KW-0378">Hydrolase</keyword>
<dbReference type="GO" id="GO:0004181">
    <property type="term" value="F:metallocarboxypeptidase activity"/>
    <property type="evidence" value="ECO:0007669"/>
    <property type="project" value="InterPro"/>
</dbReference>
<dbReference type="PRINTS" id="PR00765">
    <property type="entry name" value="CRBOXYPTASEA"/>
</dbReference>
<dbReference type="Gene3D" id="3.40.630.10">
    <property type="entry name" value="Zn peptidases"/>
    <property type="match status" value="1"/>
</dbReference>
<dbReference type="PANTHER" id="PTHR11705:SF150">
    <property type="entry name" value="CARBOXYPEPTIDASE A3"/>
    <property type="match status" value="1"/>
</dbReference>
<feature type="signal peptide" evidence="12">
    <location>
        <begin position="1"/>
        <end position="18"/>
    </location>
</feature>
<dbReference type="Gene3D" id="3.30.70.340">
    <property type="entry name" value="Metallocarboxypeptidase-like"/>
    <property type="match status" value="1"/>
</dbReference>
<dbReference type="AlphaFoldDB" id="A0A8J6KIG6"/>
<name>A0A8J6KIG6_ELECQ</name>
<dbReference type="EMBL" id="WNTK01000001">
    <property type="protein sequence ID" value="KAG9494257.1"/>
    <property type="molecule type" value="Genomic_DNA"/>
</dbReference>
<organism evidence="14 15">
    <name type="scientific">Eleutherodactylus coqui</name>
    <name type="common">Puerto Rican coqui</name>
    <dbReference type="NCBI Taxonomy" id="57060"/>
    <lineage>
        <taxon>Eukaryota</taxon>
        <taxon>Metazoa</taxon>
        <taxon>Chordata</taxon>
        <taxon>Craniata</taxon>
        <taxon>Vertebrata</taxon>
        <taxon>Euteleostomi</taxon>
        <taxon>Amphibia</taxon>
        <taxon>Batrachia</taxon>
        <taxon>Anura</taxon>
        <taxon>Neobatrachia</taxon>
        <taxon>Hyloidea</taxon>
        <taxon>Eleutherodactylidae</taxon>
        <taxon>Eleutherodactylinae</taxon>
        <taxon>Eleutherodactylus</taxon>
        <taxon>Eleutherodactylus</taxon>
    </lineage>
</organism>
<evidence type="ECO:0000313" key="14">
    <source>
        <dbReference type="EMBL" id="KAG9494257.1"/>
    </source>
</evidence>
<feature type="domain" description="Peptidase M14" evidence="13">
    <location>
        <begin position="119"/>
        <end position="413"/>
    </location>
</feature>
<dbReference type="PROSITE" id="PS00133">
    <property type="entry name" value="CARBOXYPEPT_ZN_2"/>
    <property type="match status" value="1"/>
</dbReference>
<evidence type="ECO:0000256" key="10">
    <source>
        <dbReference type="ARBA" id="ARBA00023157"/>
    </source>
</evidence>
<evidence type="ECO:0000256" key="8">
    <source>
        <dbReference type="ARBA" id="ARBA00022833"/>
    </source>
</evidence>
<evidence type="ECO:0000259" key="13">
    <source>
        <dbReference type="PROSITE" id="PS52035"/>
    </source>
</evidence>
<comment type="caution">
    <text evidence="14">The sequence shown here is derived from an EMBL/GenBank/DDBJ whole genome shotgun (WGS) entry which is preliminary data.</text>
</comment>
<sequence>MGLPWICFSAFAVCLASCLKFHGHKVIQVQLETEEHVKLIKSMDKTFNLDFWRPDSSSRIAPKMTVDFHIHANHTETILHLLKQNTVHYEVLFHDLQAGIEAQLDNSRLRKSQKHKYNKYNDWDTITDWASKMASEHSDLVRLIDIGNTYEGRPMTVLRVGQSNAEGPAIFMDCGIHAREWISPAFCQWFVRELVSGYSKNEEIKKLLTNLTFYILPVLNIDGYVYTWTEDRMWRKNRSPAEDSDCFGTDLNRNFNVSWCDIGSSDEPCTEIYCGKSAQSEEETKNVANFILSHLKSIKAYISIHAFSQMILYPYSYTYELAPNSKELGEISKGAISELSSLYKTKYVYGPSASTIYPTSGSSDDWAYSQGIQYSFTFELRDTGKRGFLLPESQIRATCKETTLAIKYIANYVLSHSS</sequence>
<evidence type="ECO:0000256" key="12">
    <source>
        <dbReference type="SAM" id="SignalP"/>
    </source>
</evidence>
<evidence type="ECO:0000256" key="9">
    <source>
        <dbReference type="ARBA" id="ARBA00023049"/>
    </source>
</evidence>
<keyword evidence="5" id="KW-0479">Metal-binding</keyword>
<dbReference type="PANTHER" id="PTHR11705">
    <property type="entry name" value="PROTEASE FAMILY M14 CARBOXYPEPTIDASE A,B"/>
    <property type="match status" value="1"/>
</dbReference>
<dbReference type="Pfam" id="PF00246">
    <property type="entry name" value="Peptidase_M14"/>
    <property type="match status" value="1"/>
</dbReference>
<dbReference type="InterPro" id="IPR057247">
    <property type="entry name" value="CARBOXYPEPT_ZN_2"/>
</dbReference>
<keyword evidence="4" id="KW-0645">Protease</keyword>
<accession>A0A8J6KIG6</accession>
<evidence type="ECO:0000256" key="2">
    <source>
        <dbReference type="ARBA" id="ARBA00005988"/>
    </source>
</evidence>
<dbReference type="Pfam" id="PF02244">
    <property type="entry name" value="Propep_M14"/>
    <property type="match status" value="1"/>
</dbReference>
<dbReference type="GO" id="GO:0008270">
    <property type="term" value="F:zinc ion binding"/>
    <property type="evidence" value="ECO:0007669"/>
    <property type="project" value="InterPro"/>
</dbReference>
<evidence type="ECO:0000256" key="7">
    <source>
        <dbReference type="ARBA" id="ARBA00022801"/>
    </source>
</evidence>
<dbReference type="SMART" id="SM00631">
    <property type="entry name" value="Zn_pept"/>
    <property type="match status" value="1"/>
</dbReference>
<dbReference type="FunFam" id="3.40.630.10:FF:000001">
    <property type="entry name" value="Carboxypeptidase B"/>
    <property type="match status" value="1"/>
</dbReference>
<comment type="cofactor">
    <cofactor evidence="1">
        <name>Zn(2+)</name>
        <dbReference type="ChEBI" id="CHEBI:29105"/>
    </cofactor>
</comment>
<evidence type="ECO:0000256" key="11">
    <source>
        <dbReference type="PROSITE-ProRule" id="PRU01379"/>
    </source>
</evidence>
<comment type="similarity">
    <text evidence="2 11">Belongs to the peptidase M14 family.</text>
</comment>
<feature type="chain" id="PRO_5035162951" description="Peptidase M14 domain-containing protein" evidence="12">
    <location>
        <begin position="19"/>
        <end position="418"/>
    </location>
</feature>
<dbReference type="InterPro" id="IPR003146">
    <property type="entry name" value="M14A_act_pep"/>
</dbReference>
<keyword evidence="10" id="KW-1015">Disulfide bond</keyword>
<dbReference type="InterPro" id="IPR000834">
    <property type="entry name" value="Peptidase_M14"/>
</dbReference>